<accession>A0A316HWT3</accession>
<dbReference type="SMART" id="SM00740">
    <property type="entry name" value="PASTA"/>
    <property type="match status" value="2"/>
</dbReference>
<proteinExistence type="predicted"/>
<name>A0A316HWT3_9PSEU</name>
<evidence type="ECO:0000313" key="4">
    <source>
        <dbReference type="EMBL" id="RAS65895.1"/>
    </source>
</evidence>
<dbReference type="CDD" id="cd06577">
    <property type="entry name" value="PASTA_pknB"/>
    <property type="match status" value="2"/>
</dbReference>
<dbReference type="EMBL" id="QLTT01000004">
    <property type="protein sequence ID" value="RAS65895.1"/>
    <property type="molecule type" value="Genomic_DNA"/>
</dbReference>
<evidence type="ECO:0000259" key="2">
    <source>
        <dbReference type="PROSITE" id="PS51178"/>
    </source>
</evidence>
<keyword evidence="1" id="KW-1133">Transmembrane helix</keyword>
<organism evidence="3 5">
    <name type="scientific">Lentzea atacamensis</name>
    <dbReference type="NCBI Taxonomy" id="531938"/>
    <lineage>
        <taxon>Bacteria</taxon>
        <taxon>Bacillati</taxon>
        <taxon>Actinomycetota</taxon>
        <taxon>Actinomycetes</taxon>
        <taxon>Pseudonocardiales</taxon>
        <taxon>Pseudonocardiaceae</taxon>
        <taxon>Lentzea</taxon>
    </lineage>
</organism>
<dbReference type="InterPro" id="IPR005543">
    <property type="entry name" value="PASTA_dom"/>
</dbReference>
<reference evidence="3 5" key="1">
    <citation type="submission" date="2018-05" db="EMBL/GenBank/DDBJ databases">
        <title>Genomic Encyclopedia of Type Strains, Phase IV (KMG-IV): sequencing the most valuable type-strain genomes for metagenomic binning, comparative biology and taxonomic classification.</title>
        <authorList>
            <person name="Goeker M."/>
        </authorList>
    </citation>
    <scope>NUCLEOTIDE SEQUENCE [LARGE SCALE GENOMIC DNA]</scope>
    <source>
        <strain evidence="4 6">DSM 45479</strain>
        <strain evidence="3 5">DSM 45480</strain>
    </source>
</reference>
<dbReference type="Proteomes" id="UP000246005">
    <property type="component" value="Unassembled WGS sequence"/>
</dbReference>
<feature type="transmembrane region" description="Helical" evidence="1">
    <location>
        <begin position="24"/>
        <end position="45"/>
    </location>
</feature>
<protein>
    <submittedName>
        <fullName evidence="3">PASTA domain-containing protein</fullName>
    </submittedName>
</protein>
<gene>
    <name evidence="4" type="ORF">C8D87_104446</name>
    <name evidence="3" type="ORF">C8D88_10772</name>
</gene>
<dbReference type="Pfam" id="PF03793">
    <property type="entry name" value="PASTA"/>
    <property type="match status" value="2"/>
</dbReference>
<comment type="caution">
    <text evidence="3">The sequence shown here is derived from an EMBL/GenBank/DDBJ whole genome shotgun (WGS) entry which is preliminary data.</text>
</comment>
<keyword evidence="1" id="KW-0472">Membrane</keyword>
<evidence type="ECO:0000313" key="3">
    <source>
        <dbReference type="EMBL" id="PWK84865.1"/>
    </source>
</evidence>
<evidence type="ECO:0000256" key="1">
    <source>
        <dbReference type="SAM" id="Phobius"/>
    </source>
</evidence>
<dbReference type="AlphaFoldDB" id="A0A316HWT3"/>
<evidence type="ECO:0000313" key="5">
    <source>
        <dbReference type="Proteomes" id="UP000246005"/>
    </source>
</evidence>
<evidence type="ECO:0000313" key="6">
    <source>
        <dbReference type="Proteomes" id="UP000248714"/>
    </source>
</evidence>
<dbReference type="EMBL" id="QGHB01000007">
    <property type="protein sequence ID" value="PWK84865.1"/>
    <property type="molecule type" value="Genomic_DNA"/>
</dbReference>
<keyword evidence="1" id="KW-0812">Transmembrane</keyword>
<dbReference type="PROSITE" id="PS51178">
    <property type="entry name" value="PASTA"/>
    <property type="match status" value="2"/>
</dbReference>
<feature type="domain" description="PASTA" evidence="2">
    <location>
        <begin position="51"/>
        <end position="117"/>
    </location>
</feature>
<dbReference type="Gene3D" id="3.30.10.20">
    <property type="match status" value="2"/>
</dbReference>
<dbReference type="Proteomes" id="UP000248714">
    <property type="component" value="Unassembled WGS sequence"/>
</dbReference>
<sequence>MARTMRAEASAGPVRLGASDRRRWGIQVVALVVVAAVAGLLVTGVDRVFVRPALVSVPEMRGQDPVVARATLERLGLQVAETITSPAGFRSGEVASQRPPVGAGLRPGGVVELGVAAQPVRIEVRKNSYVGRRTSEAETTLRALGFVVSTERVVSEIASGTVIDVSPDGPVMQGEPVRIVVSKGVG</sequence>
<feature type="domain" description="PASTA" evidence="2">
    <location>
        <begin position="125"/>
        <end position="183"/>
    </location>
</feature>
<keyword evidence="6" id="KW-1185">Reference proteome</keyword>